<dbReference type="AlphaFoldDB" id="A0A5M3M834"/>
<dbReference type="KEGG" id="cput:CONPUDRAFT_159793"/>
<dbReference type="PANTHER" id="PTHR10578">
    <property type="entry name" value="S -2-HYDROXY-ACID OXIDASE-RELATED"/>
    <property type="match status" value="1"/>
</dbReference>
<reference evidence="8" key="1">
    <citation type="journal article" date="2012" name="Science">
        <title>The Paleozoic origin of enzymatic lignin decomposition reconstructed from 31 fungal genomes.</title>
        <authorList>
            <person name="Floudas D."/>
            <person name="Binder M."/>
            <person name="Riley R."/>
            <person name="Barry K."/>
            <person name="Blanchette R.A."/>
            <person name="Henrissat B."/>
            <person name="Martinez A.T."/>
            <person name="Otillar R."/>
            <person name="Spatafora J.W."/>
            <person name="Yadav J.S."/>
            <person name="Aerts A."/>
            <person name="Benoit I."/>
            <person name="Boyd A."/>
            <person name="Carlson A."/>
            <person name="Copeland A."/>
            <person name="Coutinho P.M."/>
            <person name="de Vries R.P."/>
            <person name="Ferreira P."/>
            <person name="Findley K."/>
            <person name="Foster B."/>
            <person name="Gaskell J."/>
            <person name="Glotzer D."/>
            <person name="Gorecki P."/>
            <person name="Heitman J."/>
            <person name="Hesse C."/>
            <person name="Hori C."/>
            <person name="Igarashi K."/>
            <person name="Jurgens J.A."/>
            <person name="Kallen N."/>
            <person name="Kersten P."/>
            <person name="Kohler A."/>
            <person name="Kuees U."/>
            <person name="Kumar T.K.A."/>
            <person name="Kuo A."/>
            <person name="LaButti K."/>
            <person name="Larrondo L.F."/>
            <person name="Lindquist E."/>
            <person name="Ling A."/>
            <person name="Lombard V."/>
            <person name="Lucas S."/>
            <person name="Lundell T."/>
            <person name="Martin R."/>
            <person name="McLaughlin D.J."/>
            <person name="Morgenstern I."/>
            <person name="Morin E."/>
            <person name="Murat C."/>
            <person name="Nagy L.G."/>
            <person name="Nolan M."/>
            <person name="Ohm R.A."/>
            <person name="Patyshakuliyeva A."/>
            <person name="Rokas A."/>
            <person name="Ruiz-Duenas F.J."/>
            <person name="Sabat G."/>
            <person name="Salamov A."/>
            <person name="Samejima M."/>
            <person name="Schmutz J."/>
            <person name="Slot J.C."/>
            <person name="St John F."/>
            <person name="Stenlid J."/>
            <person name="Sun H."/>
            <person name="Sun S."/>
            <person name="Syed K."/>
            <person name="Tsang A."/>
            <person name="Wiebenga A."/>
            <person name="Young D."/>
            <person name="Pisabarro A."/>
            <person name="Eastwood D.C."/>
            <person name="Martin F."/>
            <person name="Cullen D."/>
            <person name="Grigoriev I.V."/>
            <person name="Hibbett D.S."/>
        </authorList>
    </citation>
    <scope>NUCLEOTIDE SEQUENCE [LARGE SCALE GENOMIC DNA]</scope>
    <source>
        <strain evidence="8">RWD-64-598 SS2</strain>
    </source>
</reference>
<dbReference type="InterPro" id="IPR012133">
    <property type="entry name" value="Alpha-hydoxy_acid_DH_FMN"/>
</dbReference>
<dbReference type="InterPro" id="IPR037396">
    <property type="entry name" value="FMN_HAD"/>
</dbReference>
<feature type="binding site" evidence="5">
    <location>
        <position position="157"/>
    </location>
    <ligand>
        <name>FMN</name>
        <dbReference type="ChEBI" id="CHEBI:58210"/>
    </ligand>
</feature>
<feature type="binding site" evidence="5">
    <location>
        <position position="194"/>
    </location>
    <ligand>
        <name>glyoxylate</name>
        <dbReference type="ChEBI" id="CHEBI:36655"/>
    </ligand>
</feature>
<feature type="binding site" evidence="5">
    <location>
        <position position="135"/>
    </location>
    <ligand>
        <name>FMN</name>
        <dbReference type="ChEBI" id="CHEBI:58210"/>
    </ligand>
</feature>
<dbReference type="Proteomes" id="UP000053558">
    <property type="component" value="Unassembled WGS sequence"/>
</dbReference>
<comment type="cofactor">
    <cofactor evidence="1">
        <name>FMN</name>
        <dbReference type="ChEBI" id="CHEBI:58210"/>
    </cofactor>
</comment>
<dbReference type="InterPro" id="IPR008259">
    <property type="entry name" value="FMN_hydac_DH_AS"/>
</dbReference>
<feature type="binding site" evidence="5">
    <location>
        <position position="320"/>
    </location>
    <ligand>
        <name>glyoxylate</name>
        <dbReference type="ChEBI" id="CHEBI:36655"/>
    </ligand>
</feature>
<keyword evidence="2" id="KW-0560">Oxidoreductase</keyword>
<evidence type="ECO:0000313" key="7">
    <source>
        <dbReference type="EMBL" id="EIW75034.1"/>
    </source>
</evidence>
<dbReference type="OMA" id="LAWRPYD"/>
<evidence type="ECO:0000313" key="8">
    <source>
        <dbReference type="Proteomes" id="UP000053558"/>
    </source>
</evidence>
<sequence>MADAVAPPTNKWTSWLFQIFASAQPPPLGTLDIDEIEEKAKQVLSNDPSAFLYVMKSAGICTTHDANRQAFNRWRLIPRVLTDAASRNIETTIFGVIHPSPLFVGPVGAQSLVHPEGELAVARAAAKVGVPMVLSTAASRSIEEVAEANSDGHRWYQLYWTRSADVTISLLNRAKANGYTALVITVDTMIIGWRPHDNGKPYLPTGHGFGNQQGLSDPVFMKRFGFQARTHEHPTWPYDQKTIRDALEKGDAKAQEALMLGGQWVGEIGSGAFRTWDELGFIREHWDGPVVLKGILSVDDAEKAIDVGIDGIIVSNHGGRQVDGAIASLDALEMITRSTKVVEAQRNGKLTILFDSGVRTGSDVIKALAMGAQAVLIARPFMYGLAIAGQDGVEQILMQTICDMHITLGLIGYSSVKDLIGKRERVLIKSDY</sequence>
<evidence type="ECO:0000256" key="5">
    <source>
        <dbReference type="PIRSR" id="PIRSR000138-2"/>
    </source>
</evidence>
<evidence type="ECO:0000256" key="2">
    <source>
        <dbReference type="ARBA" id="ARBA00023002"/>
    </source>
</evidence>
<comment type="caution">
    <text evidence="7">The sequence shown here is derived from an EMBL/GenBank/DDBJ whole genome shotgun (WGS) entry which is preliminary data.</text>
</comment>
<evidence type="ECO:0000256" key="1">
    <source>
        <dbReference type="ARBA" id="ARBA00001917"/>
    </source>
</evidence>
<feature type="binding site" evidence="5">
    <location>
        <begin position="106"/>
        <end position="108"/>
    </location>
    <ligand>
        <name>FMN</name>
        <dbReference type="ChEBI" id="CHEBI:58210"/>
    </ligand>
</feature>
<feature type="binding site" evidence="5">
    <location>
        <begin position="355"/>
        <end position="359"/>
    </location>
    <ligand>
        <name>FMN</name>
        <dbReference type="ChEBI" id="CHEBI:58210"/>
    </ligand>
</feature>
<feature type="active site" description="Proton acceptor" evidence="4">
    <location>
        <position position="317"/>
    </location>
</feature>
<evidence type="ECO:0000259" key="6">
    <source>
        <dbReference type="PROSITE" id="PS51349"/>
    </source>
</evidence>
<dbReference type="Gene3D" id="3.20.20.70">
    <property type="entry name" value="Aldolase class I"/>
    <property type="match status" value="1"/>
</dbReference>
<keyword evidence="5" id="KW-0285">Flavoprotein</keyword>
<gene>
    <name evidence="7" type="ORF">CONPUDRAFT_159793</name>
</gene>
<dbReference type="InterPro" id="IPR013785">
    <property type="entry name" value="Aldolase_TIM"/>
</dbReference>
<evidence type="ECO:0000256" key="4">
    <source>
        <dbReference type="PIRSR" id="PIRSR000138-1"/>
    </source>
</evidence>
<feature type="binding site" evidence="5">
    <location>
        <position position="159"/>
    </location>
    <ligand>
        <name>glyoxylate</name>
        <dbReference type="ChEBI" id="CHEBI:36655"/>
    </ligand>
</feature>
<comment type="similarity">
    <text evidence="3">Belongs to the FMN-dependent alpha-hydroxy acid dehydrogenase family.</text>
</comment>
<dbReference type="PROSITE" id="PS51349">
    <property type="entry name" value="FMN_HYDROXY_ACID_DH_2"/>
    <property type="match status" value="1"/>
</dbReference>
<feature type="binding site" evidence="5">
    <location>
        <position position="293"/>
    </location>
    <ligand>
        <name>FMN</name>
        <dbReference type="ChEBI" id="CHEBI:58210"/>
    </ligand>
</feature>
<feature type="binding site" evidence="5">
    <location>
        <position position="317"/>
    </location>
    <ligand>
        <name>glyoxylate</name>
        <dbReference type="ChEBI" id="CHEBI:36655"/>
    </ligand>
</feature>
<accession>A0A5M3M834</accession>
<dbReference type="Pfam" id="PF01070">
    <property type="entry name" value="FMN_dh"/>
    <property type="match status" value="1"/>
</dbReference>
<keyword evidence="5" id="KW-0288">FMN</keyword>
<dbReference type="EMBL" id="JH711590">
    <property type="protein sequence ID" value="EIW75034.1"/>
    <property type="molecule type" value="Genomic_DNA"/>
</dbReference>
<dbReference type="InterPro" id="IPR000262">
    <property type="entry name" value="FMN-dep_DH"/>
</dbReference>
<feature type="domain" description="FMN hydroxy acid dehydrogenase" evidence="6">
    <location>
        <begin position="25"/>
        <end position="429"/>
    </location>
</feature>
<proteinExistence type="inferred from homology"/>
<name>A0A5M3M834_CONPW</name>
<dbReference type="SUPFAM" id="SSF51395">
    <property type="entry name" value="FMN-linked oxidoreductases"/>
    <property type="match status" value="1"/>
</dbReference>
<protein>
    <submittedName>
        <fullName evidence="7">Oxidoreductase</fullName>
    </submittedName>
</protein>
<feature type="binding site" evidence="5">
    <location>
        <position position="185"/>
    </location>
    <ligand>
        <name>FMN</name>
        <dbReference type="ChEBI" id="CHEBI:58210"/>
    </ligand>
</feature>
<feature type="binding site" evidence="5">
    <location>
        <position position="315"/>
    </location>
    <ligand>
        <name>FMN</name>
        <dbReference type="ChEBI" id="CHEBI:58210"/>
    </ligand>
</feature>
<keyword evidence="8" id="KW-1185">Reference proteome</keyword>
<dbReference type="GeneID" id="19204182"/>
<dbReference type="PIRSF" id="PIRSF000138">
    <property type="entry name" value="Al-hdrx_acd_dh"/>
    <property type="match status" value="1"/>
</dbReference>
<evidence type="ECO:0000256" key="3">
    <source>
        <dbReference type="ARBA" id="ARBA00024042"/>
    </source>
</evidence>
<feature type="binding site" evidence="5">
    <location>
        <position position="53"/>
    </location>
    <ligand>
        <name>glyoxylate</name>
        <dbReference type="ChEBI" id="CHEBI:36655"/>
    </ligand>
</feature>
<organism evidence="7 8">
    <name type="scientific">Coniophora puteana (strain RWD-64-598)</name>
    <name type="common">Brown rot fungus</name>
    <dbReference type="NCBI Taxonomy" id="741705"/>
    <lineage>
        <taxon>Eukaryota</taxon>
        <taxon>Fungi</taxon>
        <taxon>Dikarya</taxon>
        <taxon>Basidiomycota</taxon>
        <taxon>Agaricomycotina</taxon>
        <taxon>Agaricomycetes</taxon>
        <taxon>Agaricomycetidae</taxon>
        <taxon>Boletales</taxon>
        <taxon>Coniophorineae</taxon>
        <taxon>Coniophoraceae</taxon>
        <taxon>Coniophora</taxon>
    </lineage>
</organism>
<dbReference type="PANTHER" id="PTHR10578:SF143">
    <property type="entry name" value="FMN-DEPENDENT ALPHA-HYDROXY ACID DEHYDROGENASE PB1A11.03"/>
    <property type="match status" value="1"/>
</dbReference>
<dbReference type="OrthoDB" id="25826at2759"/>
<dbReference type="GO" id="GO:0010181">
    <property type="term" value="F:FMN binding"/>
    <property type="evidence" value="ECO:0007669"/>
    <property type="project" value="InterPro"/>
</dbReference>
<dbReference type="RefSeq" id="XP_007775080.1">
    <property type="nucleotide sequence ID" value="XM_007776890.1"/>
</dbReference>
<dbReference type="GO" id="GO:0016491">
    <property type="term" value="F:oxidoreductase activity"/>
    <property type="evidence" value="ECO:0007669"/>
    <property type="project" value="UniProtKB-KW"/>
</dbReference>
<dbReference type="PROSITE" id="PS00557">
    <property type="entry name" value="FMN_HYDROXY_ACID_DH_1"/>
    <property type="match status" value="1"/>
</dbReference>